<reference evidence="6" key="1">
    <citation type="submission" date="2015-03" db="EMBL/GenBank/DDBJ databases">
        <title>A transcriptome of Araucaria cunninghamii, an australian fine timber species.</title>
        <authorList>
            <person name="Jing Yi C.J.Y."/>
            <person name="Yin San L.Y.S."/>
            <person name="Abdul Karim S.S."/>
            <person name="Wan Azmi N.N."/>
            <person name="Hercus R.R."/>
            <person name="Croft L.L."/>
        </authorList>
    </citation>
    <scope>NUCLEOTIDE SEQUENCE</scope>
    <source>
        <strain evidence="6">MI0301</strain>
        <tissue evidence="6">Leaf</tissue>
    </source>
</reference>
<dbReference type="Pfam" id="PF00462">
    <property type="entry name" value="Glutaredoxin"/>
    <property type="match status" value="1"/>
</dbReference>
<sequence>MMQGLQYKAGSGGVGGAACKRPTALQLQAEPDRRETMENPVERVQRLASENAVLVFSMTSCCMCHVVKRLFCSLGVNPAVCELDEEEGGLDMEKVLARLVGKKTAVPAVFIGGNLVGGLDRVMAAHISGELVPKLKEAGALWL</sequence>
<comment type="subcellular location">
    <subcellularLocation>
        <location evidence="1">Cytoplasm</location>
    </subcellularLocation>
</comment>
<dbReference type="PANTHER" id="PTHR10168">
    <property type="entry name" value="GLUTAREDOXIN"/>
    <property type="match status" value="1"/>
</dbReference>
<evidence type="ECO:0000256" key="2">
    <source>
        <dbReference type="ARBA" id="ARBA00007568"/>
    </source>
</evidence>
<dbReference type="PROSITE" id="PS51354">
    <property type="entry name" value="GLUTAREDOXIN_2"/>
    <property type="match status" value="1"/>
</dbReference>
<dbReference type="Gene3D" id="3.40.30.10">
    <property type="entry name" value="Glutaredoxin"/>
    <property type="match status" value="1"/>
</dbReference>
<dbReference type="InterPro" id="IPR011905">
    <property type="entry name" value="GlrX-like_pln_2"/>
</dbReference>
<evidence type="ECO:0000256" key="1">
    <source>
        <dbReference type="ARBA" id="ARBA00004496"/>
    </source>
</evidence>
<dbReference type="NCBIfam" id="TIGR02189">
    <property type="entry name" value="GlrX-like_plant"/>
    <property type="match status" value="1"/>
</dbReference>
<keyword evidence="4" id="KW-0676">Redox-active center</keyword>
<name>A0A0D6QZ80_ARACU</name>
<dbReference type="EMBL" id="GCKF01039312">
    <property type="protein sequence ID" value="JAG95864.1"/>
    <property type="molecule type" value="Transcribed_RNA"/>
</dbReference>
<organism evidence="6">
    <name type="scientific">Araucaria cunninghamii</name>
    <name type="common">Hoop pine</name>
    <name type="synonym">Moreton Bay pine</name>
    <dbReference type="NCBI Taxonomy" id="56994"/>
    <lineage>
        <taxon>Eukaryota</taxon>
        <taxon>Viridiplantae</taxon>
        <taxon>Streptophyta</taxon>
        <taxon>Embryophyta</taxon>
        <taxon>Tracheophyta</taxon>
        <taxon>Spermatophyta</taxon>
        <taxon>Pinopsida</taxon>
        <taxon>Pinidae</taxon>
        <taxon>Conifers II</taxon>
        <taxon>Araucariales</taxon>
        <taxon>Araucariaceae</taxon>
        <taxon>Araucaria</taxon>
    </lineage>
</organism>
<keyword evidence="3" id="KW-0963">Cytoplasm</keyword>
<evidence type="ECO:0000259" key="5">
    <source>
        <dbReference type="Pfam" id="PF00462"/>
    </source>
</evidence>
<feature type="domain" description="Glutaredoxin" evidence="5">
    <location>
        <begin position="53"/>
        <end position="116"/>
    </location>
</feature>
<dbReference type="GO" id="GO:0005737">
    <property type="term" value="C:cytoplasm"/>
    <property type="evidence" value="ECO:0007669"/>
    <property type="project" value="UniProtKB-SubCell"/>
</dbReference>
<proteinExistence type="inferred from homology"/>
<dbReference type="AlphaFoldDB" id="A0A0D6QZ80"/>
<accession>A0A0D6QZ80</accession>
<dbReference type="SUPFAM" id="SSF52833">
    <property type="entry name" value="Thioredoxin-like"/>
    <property type="match status" value="1"/>
</dbReference>
<dbReference type="InterPro" id="IPR002109">
    <property type="entry name" value="Glutaredoxin"/>
</dbReference>
<evidence type="ECO:0000256" key="4">
    <source>
        <dbReference type="ARBA" id="ARBA00023284"/>
    </source>
</evidence>
<dbReference type="CDD" id="cd03419">
    <property type="entry name" value="GRX_GRXh_1_2_like"/>
    <property type="match status" value="1"/>
</dbReference>
<dbReference type="InterPro" id="IPR036249">
    <property type="entry name" value="Thioredoxin-like_sf"/>
</dbReference>
<evidence type="ECO:0000256" key="3">
    <source>
        <dbReference type="ARBA" id="ARBA00022490"/>
    </source>
</evidence>
<evidence type="ECO:0000313" key="6">
    <source>
        <dbReference type="EMBL" id="JAG95864.1"/>
    </source>
</evidence>
<protein>
    <recommendedName>
        <fullName evidence="5">Glutaredoxin domain-containing protein</fullName>
    </recommendedName>
</protein>
<comment type="similarity">
    <text evidence="2">Belongs to the glutaredoxin family. CC-type subfamily.</text>
</comment>